<evidence type="ECO:0000313" key="4">
    <source>
        <dbReference type="Proteomes" id="UP000769157"/>
    </source>
</evidence>
<reference evidence="3" key="1">
    <citation type="journal article" date="2021" name="Open Biol.">
        <title>Shared evolutionary footprints suggest mitochondrial oxidative damage underlies multiple complex I losses in fungi.</title>
        <authorList>
            <person name="Schikora-Tamarit M.A."/>
            <person name="Marcet-Houben M."/>
            <person name="Nosek J."/>
            <person name="Gabaldon T."/>
        </authorList>
    </citation>
    <scope>NUCLEOTIDE SEQUENCE</scope>
    <source>
        <strain evidence="3">CBS6075</strain>
    </source>
</reference>
<feature type="compositionally biased region" description="Polar residues" evidence="2">
    <location>
        <begin position="342"/>
        <end position="351"/>
    </location>
</feature>
<dbReference type="RefSeq" id="XP_046060143.1">
    <property type="nucleotide sequence ID" value="XM_046206371.1"/>
</dbReference>
<dbReference type="AlphaFoldDB" id="A0A9P8P2U5"/>
<dbReference type="OrthoDB" id="3991755at2759"/>
<keyword evidence="4" id="KW-1185">Reference proteome</keyword>
<evidence type="ECO:0008006" key="5">
    <source>
        <dbReference type="Google" id="ProtNLM"/>
    </source>
</evidence>
<dbReference type="Proteomes" id="UP000769157">
    <property type="component" value="Unassembled WGS sequence"/>
</dbReference>
<organism evidence="3 4">
    <name type="scientific">Ogataea philodendri</name>
    <dbReference type="NCBI Taxonomy" id="1378263"/>
    <lineage>
        <taxon>Eukaryota</taxon>
        <taxon>Fungi</taxon>
        <taxon>Dikarya</taxon>
        <taxon>Ascomycota</taxon>
        <taxon>Saccharomycotina</taxon>
        <taxon>Pichiomycetes</taxon>
        <taxon>Pichiales</taxon>
        <taxon>Pichiaceae</taxon>
        <taxon>Ogataea</taxon>
    </lineage>
</organism>
<dbReference type="GeneID" id="70237174"/>
<proteinExistence type="predicted"/>
<sequence length="372" mass="42129">MARLANNPTVVRDLAGRTRSGTRATPETSSSSIELDFVRKRFLQQNKVLATKNSELMSKITQLEDQLTSTQSENLALRNAEAKIKDQIGKSLTSLEIDLIGKFQQMMAQINQMRQELALDATMAENQLAELKNAKLQEIRNREQINSERWKRRRRSLSIRAETVEPETPVVVYTPEPEKSAVVEDLSTPMVAPVSRPQKAPSPEPEPKESPEVLATPPRSKGSGSKAIEIQSVSPEILATKPKRPAVFQDNVDPLSMPMPVGKQRRRSSIYMSRKKQRKSLVEESPEIKAQRASISSSKRANPLQELQQSQINQLRRQTISSFSKQTRDDTPADSVFEFMETTVNSDQENLNRQRRRSMSFRRTPNGIEEIH</sequence>
<evidence type="ECO:0000256" key="2">
    <source>
        <dbReference type="SAM" id="MobiDB-lite"/>
    </source>
</evidence>
<feature type="compositionally biased region" description="Polar residues" evidence="2">
    <location>
        <begin position="19"/>
        <end position="29"/>
    </location>
</feature>
<name>A0A9P8P2U5_9ASCO</name>
<evidence type="ECO:0000313" key="3">
    <source>
        <dbReference type="EMBL" id="KAH3663807.1"/>
    </source>
</evidence>
<dbReference type="EMBL" id="JAEUBE010000366">
    <property type="protein sequence ID" value="KAH3663807.1"/>
    <property type="molecule type" value="Genomic_DNA"/>
</dbReference>
<feature type="compositionally biased region" description="Basic and acidic residues" evidence="2">
    <location>
        <begin position="280"/>
        <end position="290"/>
    </location>
</feature>
<feature type="compositionally biased region" description="Polar residues" evidence="2">
    <location>
        <begin position="293"/>
        <end position="325"/>
    </location>
</feature>
<feature type="region of interest" description="Disordered" evidence="2">
    <location>
        <begin position="1"/>
        <end position="29"/>
    </location>
</feature>
<protein>
    <recommendedName>
        <fullName evidence="5">Shugoshin N-terminal coiled-coil domain-containing protein</fullName>
    </recommendedName>
</protein>
<reference evidence="3" key="2">
    <citation type="submission" date="2021-01" db="EMBL/GenBank/DDBJ databases">
        <authorList>
            <person name="Schikora-Tamarit M.A."/>
        </authorList>
    </citation>
    <scope>NUCLEOTIDE SEQUENCE</scope>
    <source>
        <strain evidence="3">CBS6075</strain>
    </source>
</reference>
<evidence type="ECO:0000256" key="1">
    <source>
        <dbReference type="SAM" id="Coils"/>
    </source>
</evidence>
<gene>
    <name evidence="3" type="ORF">OGAPHI_005210</name>
</gene>
<comment type="caution">
    <text evidence="3">The sequence shown here is derived from an EMBL/GenBank/DDBJ whole genome shotgun (WGS) entry which is preliminary data.</text>
</comment>
<accession>A0A9P8P2U5</accession>
<feature type="coiled-coil region" evidence="1">
    <location>
        <begin position="114"/>
        <end position="148"/>
    </location>
</feature>
<keyword evidence="1" id="KW-0175">Coiled coil</keyword>
<feature type="region of interest" description="Disordered" evidence="2">
    <location>
        <begin position="181"/>
        <end position="372"/>
    </location>
</feature>
<feature type="compositionally biased region" description="Basic residues" evidence="2">
    <location>
        <begin position="263"/>
        <end position="279"/>
    </location>
</feature>
<feature type="coiled-coil region" evidence="1">
    <location>
        <begin position="46"/>
        <end position="80"/>
    </location>
</feature>